<dbReference type="Proteomes" id="UP000007264">
    <property type="component" value="Unassembled WGS sequence"/>
</dbReference>
<dbReference type="RefSeq" id="XP_005643785.1">
    <property type="nucleotide sequence ID" value="XM_005643728.1"/>
</dbReference>
<dbReference type="AlphaFoldDB" id="I0YLH2"/>
<keyword evidence="2" id="KW-1185">Reference proteome</keyword>
<reference evidence="1 2" key="1">
    <citation type="journal article" date="2012" name="Genome Biol.">
        <title>The genome of the polar eukaryotic microalga coccomyxa subellipsoidea reveals traits of cold adaptation.</title>
        <authorList>
            <person name="Blanc G."/>
            <person name="Agarkova I."/>
            <person name="Grimwood J."/>
            <person name="Kuo A."/>
            <person name="Brueggeman A."/>
            <person name="Dunigan D."/>
            <person name="Gurnon J."/>
            <person name="Ladunga I."/>
            <person name="Lindquist E."/>
            <person name="Lucas S."/>
            <person name="Pangilinan J."/>
            <person name="Proschold T."/>
            <person name="Salamov A."/>
            <person name="Schmutz J."/>
            <person name="Weeks D."/>
            <person name="Yamada T."/>
            <person name="Claverie J.M."/>
            <person name="Grigoriev I."/>
            <person name="Van Etten J."/>
            <person name="Lomsadze A."/>
            <person name="Borodovsky M."/>
        </authorList>
    </citation>
    <scope>NUCLEOTIDE SEQUENCE [LARGE SCALE GENOMIC DNA]</scope>
    <source>
        <strain evidence="1 2">C-169</strain>
    </source>
</reference>
<dbReference type="GeneID" id="17037171"/>
<dbReference type="EMBL" id="AGSI01000020">
    <property type="protein sequence ID" value="EIE19241.1"/>
    <property type="molecule type" value="Genomic_DNA"/>
</dbReference>
<accession>I0YLH2</accession>
<sequence length="223" mass="23437">MRLPSERRVWSRTAAGHYHTASSTGALVPGDDGAQESQPAAALWLACPDPLQGTTSSAIQSAAQAPSCQQIDGAQAGQHSLPPATAQPTLVQHWDITRPWHPRTGKRQQPGAQEQEEDALVPPAAAATLNLFGLKGSQILDWLPQAWELGLTASVFVHFLHQRACLKIPPGFESRSTTGRIAKHAAGHRRSERARLSAHGLVAAAAAAAAAGAGANDTQALQD</sequence>
<gene>
    <name evidence="1" type="ORF">COCSUDRAFT_59732</name>
</gene>
<proteinExistence type="predicted"/>
<protein>
    <submittedName>
        <fullName evidence="1">Uncharacterized protein</fullName>
    </submittedName>
</protein>
<organism evidence="1 2">
    <name type="scientific">Coccomyxa subellipsoidea (strain C-169)</name>
    <name type="common">Green microalga</name>
    <dbReference type="NCBI Taxonomy" id="574566"/>
    <lineage>
        <taxon>Eukaryota</taxon>
        <taxon>Viridiplantae</taxon>
        <taxon>Chlorophyta</taxon>
        <taxon>core chlorophytes</taxon>
        <taxon>Trebouxiophyceae</taxon>
        <taxon>Trebouxiophyceae incertae sedis</taxon>
        <taxon>Coccomyxaceae</taxon>
        <taxon>Coccomyxa</taxon>
        <taxon>Coccomyxa subellipsoidea</taxon>
    </lineage>
</organism>
<name>I0YLH2_COCSC</name>
<comment type="caution">
    <text evidence="1">The sequence shown here is derived from an EMBL/GenBank/DDBJ whole genome shotgun (WGS) entry which is preliminary data.</text>
</comment>
<evidence type="ECO:0000313" key="2">
    <source>
        <dbReference type="Proteomes" id="UP000007264"/>
    </source>
</evidence>
<evidence type="ECO:0000313" key="1">
    <source>
        <dbReference type="EMBL" id="EIE19241.1"/>
    </source>
</evidence>
<dbReference type="KEGG" id="csl:COCSUDRAFT_59732"/>